<evidence type="ECO:0000313" key="1">
    <source>
        <dbReference type="EMBL" id="KGN61506.1"/>
    </source>
</evidence>
<dbReference type="STRING" id="3659.A0A0A0LNH8"/>
<dbReference type="Proteomes" id="UP000029981">
    <property type="component" value="Chromosome 2"/>
</dbReference>
<keyword evidence="2" id="KW-1185">Reference proteome</keyword>
<dbReference type="Gramene" id="KGN61506">
    <property type="protein sequence ID" value="KGN61506"/>
    <property type="gene ID" value="Csa_2G149990"/>
</dbReference>
<name>A0A0A0LNH8_CUCSA</name>
<proteinExistence type="predicted"/>
<protein>
    <submittedName>
        <fullName evidence="1">Uncharacterized protein</fullName>
    </submittedName>
</protein>
<accession>A0A0A0LNH8</accession>
<gene>
    <name evidence="1" type="ORF">Csa_2G149990</name>
</gene>
<dbReference type="AlphaFoldDB" id="A0A0A0LNH8"/>
<reference evidence="1 2" key="1">
    <citation type="journal article" date="2009" name="Nat. Genet.">
        <title>The genome of the cucumber, Cucumis sativus L.</title>
        <authorList>
            <person name="Huang S."/>
            <person name="Li R."/>
            <person name="Zhang Z."/>
            <person name="Li L."/>
            <person name="Gu X."/>
            <person name="Fan W."/>
            <person name="Lucas W.J."/>
            <person name="Wang X."/>
            <person name="Xie B."/>
            <person name="Ni P."/>
            <person name="Ren Y."/>
            <person name="Zhu H."/>
            <person name="Li J."/>
            <person name="Lin K."/>
            <person name="Jin W."/>
            <person name="Fei Z."/>
            <person name="Li G."/>
            <person name="Staub J."/>
            <person name="Kilian A."/>
            <person name="van der Vossen E.A."/>
            <person name="Wu Y."/>
            <person name="Guo J."/>
            <person name="He J."/>
            <person name="Jia Z."/>
            <person name="Ren Y."/>
            <person name="Tian G."/>
            <person name="Lu Y."/>
            <person name="Ruan J."/>
            <person name="Qian W."/>
            <person name="Wang M."/>
            <person name="Huang Q."/>
            <person name="Li B."/>
            <person name="Xuan Z."/>
            <person name="Cao J."/>
            <person name="Asan"/>
            <person name="Wu Z."/>
            <person name="Zhang J."/>
            <person name="Cai Q."/>
            <person name="Bai Y."/>
            <person name="Zhao B."/>
            <person name="Han Y."/>
            <person name="Li Y."/>
            <person name="Li X."/>
            <person name="Wang S."/>
            <person name="Shi Q."/>
            <person name="Liu S."/>
            <person name="Cho W.K."/>
            <person name="Kim J.Y."/>
            <person name="Xu Y."/>
            <person name="Heller-Uszynska K."/>
            <person name="Miao H."/>
            <person name="Cheng Z."/>
            <person name="Zhang S."/>
            <person name="Wu J."/>
            <person name="Yang Y."/>
            <person name="Kang H."/>
            <person name="Li M."/>
            <person name="Liang H."/>
            <person name="Ren X."/>
            <person name="Shi Z."/>
            <person name="Wen M."/>
            <person name="Jian M."/>
            <person name="Yang H."/>
            <person name="Zhang G."/>
            <person name="Yang Z."/>
            <person name="Chen R."/>
            <person name="Liu S."/>
            <person name="Li J."/>
            <person name="Ma L."/>
            <person name="Liu H."/>
            <person name="Zhou Y."/>
            <person name="Zhao J."/>
            <person name="Fang X."/>
            <person name="Li G."/>
            <person name="Fang L."/>
            <person name="Li Y."/>
            <person name="Liu D."/>
            <person name="Zheng H."/>
            <person name="Zhang Y."/>
            <person name="Qin N."/>
            <person name="Li Z."/>
            <person name="Yang G."/>
            <person name="Yang S."/>
            <person name="Bolund L."/>
            <person name="Kristiansen K."/>
            <person name="Zheng H."/>
            <person name="Li S."/>
            <person name="Zhang X."/>
            <person name="Yang H."/>
            <person name="Wang J."/>
            <person name="Sun R."/>
            <person name="Zhang B."/>
            <person name="Jiang S."/>
            <person name="Wang J."/>
            <person name="Du Y."/>
            <person name="Li S."/>
        </authorList>
    </citation>
    <scope>NUCLEOTIDE SEQUENCE [LARGE SCALE GENOMIC DNA]</scope>
    <source>
        <strain evidence="2">cv. 9930</strain>
    </source>
</reference>
<evidence type="ECO:0000313" key="2">
    <source>
        <dbReference type="Proteomes" id="UP000029981"/>
    </source>
</evidence>
<reference evidence="1 2" key="2">
    <citation type="journal article" date="2009" name="PLoS ONE">
        <title>An integrated genetic and cytogenetic map of the cucumber genome.</title>
        <authorList>
            <person name="Ren Y."/>
            <person name="Zhang Z."/>
            <person name="Liu J."/>
            <person name="Staub J.E."/>
            <person name="Han Y."/>
            <person name="Cheng Z."/>
            <person name="Li X."/>
            <person name="Lu J."/>
            <person name="Miao H."/>
            <person name="Kang H."/>
            <person name="Xie B."/>
            <person name="Gu X."/>
            <person name="Wang X."/>
            <person name="Du Y."/>
            <person name="Jin W."/>
            <person name="Huang S."/>
        </authorList>
    </citation>
    <scope>NUCLEOTIDE SEQUENCE [LARGE SCALE GENOMIC DNA]</scope>
    <source>
        <strain evidence="2">cv. 9930</strain>
    </source>
</reference>
<organism evidence="1 2">
    <name type="scientific">Cucumis sativus</name>
    <name type="common">Cucumber</name>
    <dbReference type="NCBI Taxonomy" id="3659"/>
    <lineage>
        <taxon>Eukaryota</taxon>
        <taxon>Viridiplantae</taxon>
        <taxon>Streptophyta</taxon>
        <taxon>Embryophyta</taxon>
        <taxon>Tracheophyta</taxon>
        <taxon>Spermatophyta</taxon>
        <taxon>Magnoliopsida</taxon>
        <taxon>eudicotyledons</taxon>
        <taxon>Gunneridae</taxon>
        <taxon>Pentapetalae</taxon>
        <taxon>rosids</taxon>
        <taxon>fabids</taxon>
        <taxon>Cucurbitales</taxon>
        <taxon>Cucurbitaceae</taxon>
        <taxon>Benincaseae</taxon>
        <taxon>Cucumis</taxon>
    </lineage>
</organism>
<reference evidence="1 2" key="3">
    <citation type="journal article" date="2010" name="BMC Genomics">
        <title>Transcriptome sequencing and comparative analysis of cucumber flowers with different sex types.</title>
        <authorList>
            <person name="Guo S."/>
            <person name="Zheng Y."/>
            <person name="Joung J.G."/>
            <person name="Liu S."/>
            <person name="Zhang Z."/>
            <person name="Crasta O.R."/>
            <person name="Sobral B.W."/>
            <person name="Xu Y."/>
            <person name="Huang S."/>
            <person name="Fei Z."/>
        </authorList>
    </citation>
    <scope>NUCLEOTIDE SEQUENCE [LARGE SCALE GENOMIC DNA]</scope>
    <source>
        <strain evidence="2">cv. 9930</strain>
    </source>
</reference>
<reference evidence="1 2" key="4">
    <citation type="journal article" date="2011" name="BMC Genomics">
        <title>RNA-Seq improves annotation of protein-coding genes in the cucumber genome.</title>
        <authorList>
            <person name="Li Z."/>
            <person name="Zhang Z."/>
            <person name="Yan P."/>
            <person name="Huang S."/>
            <person name="Fei Z."/>
            <person name="Lin K."/>
        </authorList>
    </citation>
    <scope>NUCLEOTIDE SEQUENCE [LARGE SCALE GENOMIC DNA]</scope>
    <source>
        <strain evidence="2">cv. 9930</strain>
    </source>
</reference>
<dbReference type="EMBL" id="CM002923">
    <property type="protein sequence ID" value="KGN61506.1"/>
    <property type="molecule type" value="Genomic_DNA"/>
</dbReference>
<sequence>MLISAYSSDRGEAQCYALQEEFVADQLFQSADYSSDAVLWITHSIFSSAKLLDT</sequence>